<name>A0ABS2QRH3_9BACI</name>
<sequence length="124" mass="14906">MNVSQPEPKITLSYTLENLRSLLLQICDRENGFSHQQLVYWCDKYTLYHYEYEMDDQKWLDDMLSEDPVRKERAKGYGVAKDVSWKWYFYLLQGTTYKDVVSEDLSHLELPGDLFVKWLTELYS</sequence>
<accession>A0ABS2QRH3</accession>
<proteinExistence type="predicted"/>
<evidence type="ECO:0000313" key="2">
    <source>
        <dbReference type="Proteomes" id="UP000809829"/>
    </source>
</evidence>
<evidence type="ECO:0000313" key="1">
    <source>
        <dbReference type="EMBL" id="MBM7702044.1"/>
    </source>
</evidence>
<reference evidence="1 2" key="1">
    <citation type="submission" date="2021-01" db="EMBL/GenBank/DDBJ databases">
        <title>Genomic Encyclopedia of Type Strains, Phase IV (KMG-IV): sequencing the most valuable type-strain genomes for metagenomic binning, comparative biology and taxonomic classification.</title>
        <authorList>
            <person name="Goeker M."/>
        </authorList>
    </citation>
    <scope>NUCLEOTIDE SEQUENCE [LARGE SCALE GENOMIC DNA]</scope>
    <source>
        <strain evidence="1 2">DSM 104297</strain>
    </source>
</reference>
<organism evidence="1 2">
    <name type="scientific">Priestia iocasae</name>
    <dbReference type="NCBI Taxonomy" id="2291674"/>
    <lineage>
        <taxon>Bacteria</taxon>
        <taxon>Bacillati</taxon>
        <taxon>Bacillota</taxon>
        <taxon>Bacilli</taxon>
        <taxon>Bacillales</taxon>
        <taxon>Bacillaceae</taxon>
        <taxon>Priestia</taxon>
    </lineage>
</organism>
<comment type="caution">
    <text evidence="1">The sequence shown here is derived from an EMBL/GenBank/DDBJ whole genome shotgun (WGS) entry which is preliminary data.</text>
</comment>
<gene>
    <name evidence="1" type="ORF">JOC83_000870</name>
</gene>
<protein>
    <submittedName>
        <fullName evidence="1">Uncharacterized protein</fullName>
    </submittedName>
</protein>
<keyword evidence="2" id="KW-1185">Reference proteome</keyword>
<dbReference type="EMBL" id="JAFBFC010000001">
    <property type="protein sequence ID" value="MBM7702044.1"/>
    <property type="molecule type" value="Genomic_DNA"/>
</dbReference>
<dbReference type="Proteomes" id="UP000809829">
    <property type="component" value="Unassembled WGS sequence"/>
</dbReference>
<dbReference type="RefSeq" id="WP_239583294.1">
    <property type="nucleotide sequence ID" value="NZ_JAFBFC010000001.1"/>
</dbReference>